<feature type="transmembrane region" description="Helical" evidence="1">
    <location>
        <begin position="32"/>
        <end position="49"/>
    </location>
</feature>
<evidence type="ECO:0000313" key="3">
    <source>
        <dbReference type="Proteomes" id="UP000036325"/>
    </source>
</evidence>
<gene>
    <name evidence="2" type="ORF">TU86_18660</name>
</gene>
<keyword evidence="1" id="KW-1133">Transmembrane helix</keyword>
<keyword evidence="1" id="KW-0472">Membrane</keyword>
<accession>A0A0J6ICR7</accession>
<feature type="transmembrane region" description="Helical" evidence="1">
    <location>
        <begin position="95"/>
        <end position="114"/>
    </location>
</feature>
<evidence type="ECO:0000313" key="2">
    <source>
        <dbReference type="EMBL" id="KMN12385.1"/>
    </source>
</evidence>
<dbReference type="EMBL" id="JYLF01000009">
    <property type="protein sequence ID" value="KMN12385.1"/>
    <property type="molecule type" value="Genomic_DNA"/>
</dbReference>
<dbReference type="PATRIC" id="fig|1608994.3.peg.4446"/>
<sequence>MKFKLVMFALLCALPVGGAVMLLVTGVTPVPLWGYVIASALAFGLYGYDKQQARAGRWRTPENVLHGVELLGGWPGACVAQHVFRHKTRKVSYQVWFWLIVAAHQALWIDVLFLKMTFIDL</sequence>
<dbReference type="InterPro" id="IPR010718">
    <property type="entry name" value="DUF1294"/>
</dbReference>
<dbReference type="AlphaFoldDB" id="A0A0J6ICR7"/>
<organism evidence="2 3">
    <name type="scientific">Pseudomonas weihenstephanensis</name>
    <dbReference type="NCBI Taxonomy" id="1608994"/>
    <lineage>
        <taxon>Bacteria</taxon>
        <taxon>Pseudomonadati</taxon>
        <taxon>Pseudomonadota</taxon>
        <taxon>Gammaproteobacteria</taxon>
        <taxon>Pseudomonadales</taxon>
        <taxon>Pseudomonadaceae</taxon>
        <taxon>Pseudomonas</taxon>
    </lineage>
</organism>
<name>A0A0J6ICR7_9PSED</name>
<dbReference type="Pfam" id="PF06961">
    <property type="entry name" value="DUF1294"/>
    <property type="match status" value="1"/>
</dbReference>
<reference evidence="2 3" key="1">
    <citation type="submission" date="2015-02" db="EMBL/GenBank/DDBJ databases">
        <title>Pseudomonas helleri sp. nov. and Pseudomonas weihenstephanensis sp. nov., isolated from raw cows milk.</title>
        <authorList>
            <person name="von Neubeck M."/>
            <person name="Huptas C."/>
            <person name="Wenning M."/>
            <person name="Scherer S."/>
        </authorList>
    </citation>
    <scope>NUCLEOTIDE SEQUENCE [LARGE SCALE GENOMIC DNA]</scope>
    <source>
        <strain evidence="2 3">DSM 29166</strain>
    </source>
</reference>
<dbReference type="Proteomes" id="UP000036325">
    <property type="component" value="Unassembled WGS sequence"/>
</dbReference>
<keyword evidence="1" id="KW-0812">Transmembrane</keyword>
<evidence type="ECO:0000256" key="1">
    <source>
        <dbReference type="SAM" id="Phobius"/>
    </source>
</evidence>
<protein>
    <submittedName>
        <fullName evidence="2">Membrane protein</fullName>
    </submittedName>
</protein>
<proteinExistence type="predicted"/>
<comment type="caution">
    <text evidence="2">The sequence shown here is derived from an EMBL/GenBank/DDBJ whole genome shotgun (WGS) entry which is preliminary data.</text>
</comment>